<evidence type="ECO:0000313" key="2">
    <source>
        <dbReference type="EMBL" id="KAF3963851.1"/>
    </source>
</evidence>
<dbReference type="Pfam" id="PF00168">
    <property type="entry name" value="C2"/>
    <property type="match status" value="1"/>
</dbReference>
<dbReference type="EMBL" id="JRKL02001463">
    <property type="protein sequence ID" value="KAF3963851.1"/>
    <property type="molecule type" value="Genomic_DNA"/>
</dbReference>
<dbReference type="InterPro" id="IPR000008">
    <property type="entry name" value="C2_dom"/>
</dbReference>
<keyword evidence="3" id="KW-1185">Reference proteome</keyword>
<accession>A0A8J4VZQ8</accession>
<feature type="domain" description="C2" evidence="1">
    <location>
        <begin position="1"/>
        <end position="107"/>
    </location>
</feature>
<protein>
    <recommendedName>
        <fullName evidence="1">C2 domain-containing protein</fullName>
    </recommendedName>
</protein>
<dbReference type="OrthoDB" id="1909968at2759"/>
<name>A0A8J4VZQ8_9ROSI</name>
<dbReference type="InterPro" id="IPR035892">
    <property type="entry name" value="C2_domain_sf"/>
</dbReference>
<dbReference type="PANTHER" id="PTHR32246">
    <property type="entry name" value="INGRESSION PROTEIN FIC1"/>
    <property type="match status" value="1"/>
</dbReference>
<sequence>MSQSHLLEINLVSAQDLEPVSKVMNTYAVTWLNPERKLLTKVDQDGYTNPTWNEKFLFRVDNEFLNSDTSAIMVEIHASSWLRDILIGTVRVLVNNLLLPQATSRKGKSRMRIVPLQVRRPSGRPQGILNVGVTLLDSNISSLPIYRQFSASAIGYWDIMAVNKARPKKSEEEAPSANDVDMNTNTNKKATNIKSEVSSSTNYTDNRSEQQSIAMSYLQRSQSERSEFMGNKFVVEMTSVDELDFDAFMRGKFNIPKKPLSSVESSKLDDWATEITTSAEGLKSKIARWQYTLPPIQDSTYQKYETPAVQTIRRSSRHRRRHSTGGGGSGRGLFSCFGKACGLRFSIICGGGSRKKRSDQETRVNLLTDTDHDDSYL</sequence>
<dbReference type="GO" id="GO:0006952">
    <property type="term" value="P:defense response"/>
    <property type="evidence" value="ECO:0007669"/>
    <property type="project" value="InterPro"/>
</dbReference>
<dbReference type="CDD" id="cd04051">
    <property type="entry name" value="C2_SRC2_like"/>
    <property type="match status" value="1"/>
</dbReference>
<dbReference type="Proteomes" id="UP000737018">
    <property type="component" value="Unassembled WGS sequence"/>
</dbReference>
<reference evidence="2" key="1">
    <citation type="submission" date="2020-03" db="EMBL/GenBank/DDBJ databases">
        <title>Castanea mollissima Vanexum genome sequencing.</title>
        <authorList>
            <person name="Staton M."/>
        </authorList>
    </citation>
    <scope>NUCLEOTIDE SEQUENCE</scope>
    <source>
        <tissue evidence="2">Leaf</tissue>
    </source>
</reference>
<dbReference type="PANTHER" id="PTHR32246:SF157">
    <property type="entry name" value="C2 DOMAIN-CONTAINING PROTEIN"/>
    <property type="match status" value="1"/>
</dbReference>
<evidence type="ECO:0000259" key="1">
    <source>
        <dbReference type="PROSITE" id="PS50004"/>
    </source>
</evidence>
<dbReference type="AlphaFoldDB" id="A0A8J4VZQ8"/>
<evidence type="ECO:0000313" key="3">
    <source>
        <dbReference type="Proteomes" id="UP000737018"/>
    </source>
</evidence>
<dbReference type="InterPro" id="IPR044750">
    <property type="entry name" value="C2_SRC2/BAP"/>
</dbReference>
<organism evidence="2 3">
    <name type="scientific">Castanea mollissima</name>
    <name type="common">Chinese chestnut</name>
    <dbReference type="NCBI Taxonomy" id="60419"/>
    <lineage>
        <taxon>Eukaryota</taxon>
        <taxon>Viridiplantae</taxon>
        <taxon>Streptophyta</taxon>
        <taxon>Embryophyta</taxon>
        <taxon>Tracheophyta</taxon>
        <taxon>Spermatophyta</taxon>
        <taxon>Magnoliopsida</taxon>
        <taxon>eudicotyledons</taxon>
        <taxon>Gunneridae</taxon>
        <taxon>Pentapetalae</taxon>
        <taxon>rosids</taxon>
        <taxon>fabids</taxon>
        <taxon>Fagales</taxon>
        <taxon>Fagaceae</taxon>
        <taxon>Castanea</taxon>
    </lineage>
</organism>
<dbReference type="SUPFAM" id="SSF49562">
    <property type="entry name" value="C2 domain (Calcium/lipid-binding domain, CaLB)"/>
    <property type="match status" value="1"/>
</dbReference>
<comment type="caution">
    <text evidence="2">The sequence shown here is derived from an EMBL/GenBank/DDBJ whole genome shotgun (WGS) entry which is preliminary data.</text>
</comment>
<gene>
    <name evidence="2" type="ORF">CMV_011800</name>
</gene>
<dbReference type="PROSITE" id="PS50004">
    <property type="entry name" value="C2"/>
    <property type="match status" value="1"/>
</dbReference>
<dbReference type="Gene3D" id="2.60.40.150">
    <property type="entry name" value="C2 domain"/>
    <property type="match status" value="1"/>
</dbReference>
<dbReference type="SMART" id="SM00239">
    <property type="entry name" value="C2"/>
    <property type="match status" value="1"/>
</dbReference>
<proteinExistence type="predicted"/>